<comment type="pathway">
    <text evidence="12">Steroid metabolism; cholesterol degradation.</text>
</comment>
<reference evidence="20 21" key="1">
    <citation type="submission" date="2023-11" db="EMBL/GenBank/DDBJ databases">
        <title>Peredibacter starrii A3.12.</title>
        <authorList>
            <person name="Mitchell R.J."/>
        </authorList>
    </citation>
    <scope>NUCLEOTIDE SEQUENCE [LARGE SCALE GENOMIC DNA]</scope>
    <source>
        <strain evidence="20 21">A3.12</strain>
    </source>
</reference>
<dbReference type="InterPro" id="IPR052542">
    <property type="entry name" value="Cholesterol_Oxidase"/>
</dbReference>
<dbReference type="Gene3D" id="3.50.50.60">
    <property type="entry name" value="FAD/NAD(P)-binding domain"/>
    <property type="match status" value="3"/>
</dbReference>
<evidence type="ECO:0000259" key="19">
    <source>
        <dbReference type="Pfam" id="PF05199"/>
    </source>
</evidence>
<evidence type="ECO:0000256" key="9">
    <source>
        <dbReference type="ARBA" id="ARBA00023221"/>
    </source>
</evidence>
<keyword evidence="10" id="KW-0413">Isomerase</keyword>
<dbReference type="Pfam" id="PF00732">
    <property type="entry name" value="GMC_oxred_N"/>
    <property type="match status" value="1"/>
</dbReference>
<sequence>MEDDKKKVNRRDFISAGAGALAGAGFFGVLQNGQDGKQEDPGREPASSPRGPDPRNIANNFKQLKKHYPVVIIGSGYGGSVLAARLSAQGKQVCVLERGREWHPGMFPKDGGDLSKVAFNKMNPKGLVDSNIHKKSNVDIICASGLGGTSLLNAAIASRPEALVWQQKDWPKEIREDFANGKITNYMNKAQRVLASTHHPDAMKVRKTQLHKQMGEELGVPVKELLLNVNHTFDKQKNDYGVVQNACTMCGDCCSGCNVGSKNVLTVNYLPLARSQGAEIYTMMDVSYVEKTKEGKYVIHYVNKENKEIEGVITADVLIMAAGSMGTTQIMMRSRFKGLRLSEALGSRFSANGDIMGFSYNGLTQTDILGHGLNKRAGSTSGQAIMVYADYRKDNYDPKNVDLMERYLLLDGTVPSALGPMVSKAFAAWALANSSKFSDEQMKKVRKDLFDTAEPDVDGAINNSLIFFACGHDSSNGRYRLDDYEDRVHVVWPNVINEKGFQTINREMAKYAKAHGGIYVPNPRMTVFGHRMMATHPLGGCPMGDDAQTGVVDHNGRVFTEDGKIHKGFFVVDASILPRSLGATPLLTVSALAERIADHIIADHTLGI</sequence>
<dbReference type="SUPFAM" id="SSF51905">
    <property type="entry name" value="FAD/NAD(P)-binding domain"/>
    <property type="match status" value="1"/>
</dbReference>
<dbReference type="EMBL" id="CP139487">
    <property type="protein sequence ID" value="WPU63825.1"/>
    <property type="molecule type" value="Genomic_DNA"/>
</dbReference>
<dbReference type="AlphaFoldDB" id="A0AAX4HKV6"/>
<evidence type="ECO:0000313" key="21">
    <source>
        <dbReference type="Proteomes" id="UP001324634"/>
    </source>
</evidence>
<evidence type="ECO:0000256" key="16">
    <source>
        <dbReference type="SAM" id="MobiDB-lite"/>
    </source>
</evidence>
<dbReference type="GO" id="GO:0016995">
    <property type="term" value="F:cholesterol oxidase activity"/>
    <property type="evidence" value="ECO:0007669"/>
    <property type="project" value="UniProtKB-EC"/>
</dbReference>
<dbReference type="GO" id="GO:0050660">
    <property type="term" value="F:flavin adenine dinucleotide binding"/>
    <property type="evidence" value="ECO:0007669"/>
    <property type="project" value="InterPro"/>
</dbReference>
<organism evidence="20 21">
    <name type="scientific">Peredibacter starrii</name>
    <dbReference type="NCBI Taxonomy" id="28202"/>
    <lineage>
        <taxon>Bacteria</taxon>
        <taxon>Pseudomonadati</taxon>
        <taxon>Bdellovibrionota</taxon>
        <taxon>Bacteriovoracia</taxon>
        <taxon>Bacteriovoracales</taxon>
        <taxon>Bacteriovoracaceae</taxon>
        <taxon>Peredibacter</taxon>
    </lineage>
</organism>
<dbReference type="InterPro" id="IPR007867">
    <property type="entry name" value="GMC_OxRtase_C"/>
</dbReference>
<keyword evidence="3" id="KW-0153">Cholesterol metabolism</keyword>
<dbReference type="RefSeq" id="WP_321391291.1">
    <property type="nucleotide sequence ID" value="NZ_CP139487.1"/>
</dbReference>
<evidence type="ECO:0000259" key="18">
    <source>
        <dbReference type="Pfam" id="PF00732"/>
    </source>
</evidence>
<keyword evidence="17" id="KW-1133">Transmembrane helix</keyword>
<keyword evidence="5" id="KW-0274">FAD</keyword>
<evidence type="ECO:0000256" key="6">
    <source>
        <dbReference type="ARBA" id="ARBA00023002"/>
    </source>
</evidence>
<dbReference type="InterPro" id="IPR036188">
    <property type="entry name" value="FAD/NAD-bd_sf"/>
</dbReference>
<evidence type="ECO:0000256" key="3">
    <source>
        <dbReference type="ARBA" id="ARBA00022548"/>
    </source>
</evidence>
<protein>
    <recommendedName>
        <fullName evidence="14">Cholesterol oxidase</fullName>
        <ecNumber evidence="13">1.1.3.6</ecNumber>
        <ecNumber evidence="11">5.3.3.1</ecNumber>
    </recommendedName>
    <alternativeName>
        <fullName evidence="15">Cholesterol isomerase</fullName>
    </alternativeName>
</protein>
<accession>A0AAX4HKV6</accession>
<evidence type="ECO:0000256" key="4">
    <source>
        <dbReference type="ARBA" id="ARBA00022630"/>
    </source>
</evidence>
<name>A0AAX4HKV6_9BACT</name>
<evidence type="ECO:0000256" key="17">
    <source>
        <dbReference type="SAM" id="Phobius"/>
    </source>
</evidence>
<gene>
    <name evidence="20" type="ORF">SOO65_14110</name>
</gene>
<keyword evidence="21" id="KW-1185">Reference proteome</keyword>
<feature type="domain" description="Glucose-methanol-choline oxidoreductase N-terminal" evidence="18">
    <location>
        <begin position="135"/>
        <end position="336"/>
    </location>
</feature>
<dbReference type="PANTHER" id="PTHR47470">
    <property type="entry name" value="CHOLESTEROL OXIDASE"/>
    <property type="match status" value="1"/>
</dbReference>
<dbReference type="Pfam" id="PF13450">
    <property type="entry name" value="NAD_binding_8"/>
    <property type="match status" value="1"/>
</dbReference>
<evidence type="ECO:0000256" key="8">
    <source>
        <dbReference type="ARBA" id="ARBA00023166"/>
    </source>
</evidence>
<evidence type="ECO:0000313" key="20">
    <source>
        <dbReference type="EMBL" id="WPU63825.1"/>
    </source>
</evidence>
<evidence type="ECO:0000256" key="7">
    <source>
        <dbReference type="ARBA" id="ARBA00023098"/>
    </source>
</evidence>
<comment type="similarity">
    <text evidence="2">Belongs to the GMC oxidoreductase family.</text>
</comment>
<keyword evidence="17" id="KW-0472">Membrane</keyword>
<evidence type="ECO:0000256" key="1">
    <source>
        <dbReference type="ARBA" id="ARBA00001974"/>
    </source>
</evidence>
<dbReference type="PANTHER" id="PTHR47470:SF1">
    <property type="entry name" value="FAD-DEPENDENT OXIDOREDUCTASE 2 FAD BINDING DOMAIN-CONTAINING PROTEIN"/>
    <property type="match status" value="1"/>
</dbReference>
<feature type="transmembrane region" description="Helical" evidence="17">
    <location>
        <begin position="12"/>
        <end position="30"/>
    </location>
</feature>
<evidence type="ECO:0000256" key="10">
    <source>
        <dbReference type="ARBA" id="ARBA00023235"/>
    </source>
</evidence>
<dbReference type="EC" id="5.3.3.1" evidence="11"/>
<dbReference type="GO" id="GO:0008203">
    <property type="term" value="P:cholesterol metabolic process"/>
    <property type="evidence" value="ECO:0007669"/>
    <property type="project" value="UniProtKB-KW"/>
</dbReference>
<evidence type="ECO:0000256" key="14">
    <source>
        <dbReference type="ARBA" id="ARBA00049744"/>
    </source>
</evidence>
<dbReference type="EC" id="1.1.3.6" evidence="13"/>
<evidence type="ECO:0000256" key="2">
    <source>
        <dbReference type="ARBA" id="ARBA00010790"/>
    </source>
</evidence>
<dbReference type="Proteomes" id="UP001324634">
    <property type="component" value="Chromosome"/>
</dbReference>
<feature type="region of interest" description="Disordered" evidence="16">
    <location>
        <begin position="30"/>
        <end position="56"/>
    </location>
</feature>
<dbReference type="InterPro" id="IPR000172">
    <property type="entry name" value="GMC_OxRdtase_N"/>
</dbReference>
<proteinExistence type="inferred from homology"/>
<comment type="cofactor">
    <cofactor evidence="1">
        <name>FAD</name>
        <dbReference type="ChEBI" id="CHEBI:57692"/>
    </cofactor>
</comment>
<evidence type="ECO:0000256" key="11">
    <source>
        <dbReference type="ARBA" id="ARBA00038856"/>
    </source>
</evidence>
<keyword evidence="7" id="KW-0443">Lipid metabolism</keyword>
<dbReference type="KEGG" id="psti:SOO65_14110"/>
<keyword evidence="9" id="KW-0753">Steroid metabolism</keyword>
<feature type="domain" description="Glucose-methanol-choline oxidoreductase C-terminal" evidence="19">
    <location>
        <begin position="534"/>
        <end position="593"/>
    </location>
</feature>
<evidence type="ECO:0000256" key="12">
    <source>
        <dbReference type="ARBA" id="ARBA00049645"/>
    </source>
</evidence>
<evidence type="ECO:0000256" key="13">
    <source>
        <dbReference type="ARBA" id="ARBA00049723"/>
    </source>
</evidence>
<keyword evidence="17" id="KW-0812">Transmembrane</keyword>
<evidence type="ECO:0000256" key="5">
    <source>
        <dbReference type="ARBA" id="ARBA00022827"/>
    </source>
</evidence>
<keyword evidence="4" id="KW-0285">Flavoprotein</keyword>
<evidence type="ECO:0000256" key="15">
    <source>
        <dbReference type="ARBA" id="ARBA00049778"/>
    </source>
</evidence>
<keyword evidence="6" id="KW-0560">Oxidoreductase</keyword>
<dbReference type="GO" id="GO:0004769">
    <property type="term" value="F:steroid Delta-isomerase activity"/>
    <property type="evidence" value="ECO:0007669"/>
    <property type="project" value="UniProtKB-EC"/>
</dbReference>
<dbReference type="Pfam" id="PF05199">
    <property type="entry name" value="GMC_oxred_C"/>
    <property type="match status" value="1"/>
</dbReference>
<keyword evidence="8" id="KW-1207">Sterol metabolism</keyword>